<evidence type="ECO:0000256" key="4">
    <source>
        <dbReference type="ARBA" id="ARBA00023251"/>
    </source>
</evidence>
<sequence length="348" mass="37532">MLEVEKERILAVVSRILESVRAPFLCAAATLVTVLAVASAQAQSPLFETFAVPAGSAPHDVAPAPDGTVWYTAQAQGAAGRLDPRSGKADWVQLGAGSAPHGVIVGPDGAAWITDGGQNAIVRVDPKTLAVTRFPLPKDRPNANLNTAVFDKRGHLWFTGQSGIYGELDPARASMRVFDAPRGPGPYGICVSPDGSLYFASLAGSYLGRIDSASGAAQVIEPPTPNQGARRVWADSSGRIWVSEWSAGKVGVYDPATHQWREWRLPGHDPHAYAIFVDDRDIVWLSEWSANALVRFDPRAERFEVITLPRPHANIRQMMGRPGEVWLSESGTDHLLRYRSGAANASRN</sequence>
<dbReference type="Pfam" id="PF24684">
    <property type="entry name" value="Vgb_lyase"/>
    <property type="match status" value="1"/>
</dbReference>
<dbReference type="GO" id="GO:0016835">
    <property type="term" value="F:carbon-oxygen lyase activity"/>
    <property type="evidence" value="ECO:0007669"/>
    <property type="project" value="UniProtKB-UniRule"/>
</dbReference>
<dbReference type="Gene3D" id="2.130.10.10">
    <property type="entry name" value="YVTN repeat-like/Quinoprotein amine dehydrogenase"/>
    <property type="match status" value="2"/>
</dbReference>
<dbReference type="GO" id="GO:0017001">
    <property type="term" value="P:antibiotic catabolic process"/>
    <property type="evidence" value="ECO:0007669"/>
    <property type="project" value="UniProtKB-UniRule"/>
</dbReference>
<comment type="cofactor">
    <cofactor evidence="5">
        <name>Mg(2+)</name>
        <dbReference type="ChEBI" id="CHEBI:18420"/>
    </cofactor>
</comment>
<reference evidence="6 7" key="1">
    <citation type="submission" date="2018-04" db="EMBL/GenBank/DDBJ databases">
        <title>Cupriavidus necator CR12 genome sequencing and assembly.</title>
        <authorList>
            <person name="Ben Fekih I."/>
            <person name="Mazhar H.S."/>
            <person name="Bello S.K."/>
            <person name="Rensing C."/>
        </authorList>
    </citation>
    <scope>NUCLEOTIDE SEQUENCE [LARGE SCALE GENOMIC DNA]</scope>
    <source>
        <strain evidence="6 7">CR12</strain>
    </source>
</reference>
<organism evidence="6 7">
    <name type="scientific">Cupriavidus necator</name>
    <name type="common">Alcaligenes eutrophus</name>
    <name type="synonym">Ralstonia eutropha</name>
    <dbReference type="NCBI Taxonomy" id="106590"/>
    <lineage>
        <taxon>Bacteria</taxon>
        <taxon>Pseudomonadati</taxon>
        <taxon>Pseudomonadota</taxon>
        <taxon>Betaproteobacteria</taxon>
        <taxon>Burkholderiales</taxon>
        <taxon>Burkholderiaceae</taxon>
        <taxon>Cupriavidus</taxon>
    </lineage>
</organism>
<dbReference type="RefSeq" id="WP_114131924.1">
    <property type="nucleotide sequence ID" value="NZ_CP068436.1"/>
</dbReference>
<dbReference type="Proteomes" id="UP000253501">
    <property type="component" value="Unassembled WGS sequence"/>
</dbReference>
<keyword evidence="2 5" id="KW-0460">Magnesium</keyword>
<evidence type="ECO:0000256" key="2">
    <source>
        <dbReference type="ARBA" id="ARBA00022842"/>
    </source>
</evidence>
<evidence type="ECO:0000256" key="1">
    <source>
        <dbReference type="ARBA" id="ARBA00022723"/>
    </source>
</evidence>
<dbReference type="PANTHER" id="PTHR40274:SF3">
    <property type="entry name" value="VIRGINIAMYCIN B LYASE"/>
    <property type="match status" value="1"/>
</dbReference>
<gene>
    <name evidence="6" type="ORF">DDK22_10650</name>
</gene>
<evidence type="ECO:0000256" key="5">
    <source>
        <dbReference type="PIRNR" id="PIRNR026412"/>
    </source>
</evidence>
<comment type="subunit">
    <text evidence="5">Monomer.</text>
</comment>
<dbReference type="InterPro" id="IPR011217">
    <property type="entry name" value="Vgb_bact"/>
</dbReference>
<dbReference type="PIRSF" id="PIRSF026412">
    <property type="entry name" value="Streptogrm_lyase"/>
    <property type="match status" value="1"/>
</dbReference>
<proteinExistence type="inferred from homology"/>
<dbReference type="GO" id="GO:0000287">
    <property type="term" value="F:magnesium ion binding"/>
    <property type="evidence" value="ECO:0007669"/>
    <property type="project" value="UniProtKB-UniRule"/>
</dbReference>
<comment type="function">
    <text evidence="5">Inactivates the type B streptogramin antibiotics by linearizing the lactone ring at the ester linkage, generating a free phenylglycine carboxylate and converting the threonyl moiety into 2-amino-butenoic acid.</text>
</comment>
<protein>
    <recommendedName>
        <fullName evidence="5">Virginiamycin B lyase</fullName>
        <ecNumber evidence="5">4.2.99.-</ecNumber>
    </recommendedName>
    <alternativeName>
        <fullName evidence="5">Streptogramin B lyase</fullName>
    </alternativeName>
</protein>
<keyword evidence="1 5" id="KW-0479">Metal-binding</keyword>
<dbReference type="PANTHER" id="PTHR40274">
    <property type="entry name" value="VIRGINIAMYCIN B LYASE"/>
    <property type="match status" value="1"/>
</dbReference>
<dbReference type="EC" id="4.2.99.-" evidence="5"/>
<dbReference type="EMBL" id="QDHA01000024">
    <property type="protein sequence ID" value="RCJ08367.1"/>
    <property type="molecule type" value="Genomic_DNA"/>
</dbReference>
<dbReference type="GO" id="GO:0030288">
    <property type="term" value="C:outer membrane-bounded periplasmic space"/>
    <property type="evidence" value="ECO:0007669"/>
    <property type="project" value="TreeGrafter"/>
</dbReference>
<comment type="similarity">
    <text evidence="5">Belongs to the Vgb family.</text>
</comment>
<dbReference type="SUPFAM" id="SSF63829">
    <property type="entry name" value="Calcium-dependent phosphotriesterase"/>
    <property type="match status" value="1"/>
</dbReference>
<keyword evidence="3 5" id="KW-0456">Lyase</keyword>
<dbReference type="GO" id="GO:0046677">
    <property type="term" value="P:response to antibiotic"/>
    <property type="evidence" value="ECO:0007669"/>
    <property type="project" value="UniProtKB-UniRule"/>
</dbReference>
<comment type="caution">
    <text evidence="6">The sequence shown here is derived from an EMBL/GenBank/DDBJ whole genome shotgun (WGS) entry which is preliminary data.</text>
</comment>
<dbReference type="InterPro" id="IPR051344">
    <property type="entry name" value="Vgb"/>
</dbReference>
<evidence type="ECO:0000313" key="7">
    <source>
        <dbReference type="Proteomes" id="UP000253501"/>
    </source>
</evidence>
<dbReference type="InterPro" id="IPR015943">
    <property type="entry name" value="WD40/YVTN_repeat-like_dom_sf"/>
</dbReference>
<name>A0A367PMF1_CUPNE</name>
<evidence type="ECO:0000313" key="6">
    <source>
        <dbReference type="EMBL" id="RCJ08367.1"/>
    </source>
</evidence>
<evidence type="ECO:0000256" key="3">
    <source>
        <dbReference type="ARBA" id="ARBA00023239"/>
    </source>
</evidence>
<keyword evidence="4 5" id="KW-0046">Antibiotic resistance</keyword>
<accession>A0A367PMF1</accession>
<dbReference type="AlphaFoldDB" id="A0A367PMF1"/>